<dbReference type="Pfam" id="PF20090">
    <property type="entry name" value="DUF6482"/>
    <property type="match status" value="1"/>
</dbReference>
<evidence type="ECO:0000313" key="2">
    <source>
        <dbReference type="Proteomes" id="UP000198512"/>
    </source>
</evidence>
<protein>
    <submittedName>
        <fullName evidence="1">Uncharacterized protein</fullName>
    </submittedName>
</protein>
<evidence type="ECO:0000313" key="1">
    <source>
        <dbReference type="EMBL" id="SEQ23166.1"/>
    </source>
</evidence>
<organism evidence="1 2">
    <name type="scientific">Pseudomonas cuatrocienegasensis</name>
    <dbReference type="NCBI Taxonomy" id="543360"/>
    <lineage>
        <taxon>Bacteria</taxon>
        <taxon>Pseudomonadati</taxon>
        <taxon>Pseudomonadota</taxon>
        <taxon>Gammaproteobacteria</taxon>
        <taxon>Pseudomonadales</taxon>
        <taxon>Pseudomonadaceae</taxon>
        <taxon>Pseudomonas</taxon>
    </lineage>
</organism>
<proteinExistence type="predicted"/>
<accession>A0ABY1B8S0</accession>
<name>A0ABY1B8S0_9PSED</name>
<sequence length="97" mass="10835">MTRLQLMLARWQGRIARVEVRSLRCSGYAAQVYLADGRREVFAAAGGALWTSLPLLKARLRRCGVREVLLLQPESHDEIIGRPALQQADPGLRLPLS</sequence>
<dbReference type="RefSeq" id="WP_090390895.1">
    <property type="nucleotide sequence ID" value="NZ_FOFP01000004.1"/>
</dbReference>
<dbReference type="InterPro" id="IPR045508">
    <property type="entry name" value="DUF6482"/>
</dbReference>
<dbReference type="Proteomes" id="UP000198512">
    <property type="component" value="Unassembled WGS sequence"/>
</dbReference>
<keyword evidence="2" id="KW-1185">Reference proteome</keyword>
<gene>
    <name evidence="1" type="ORF">SAMN05216600_104173</name>
</gene>
<comment type="caution">
    <text evidence="1">The sequence shown here is derived from an EMBL/GenBank/DDBJ whole genome shotgun (WGS) entry which is preliminary data.</text>
</comment>
<reference evidence="1 2" key="1">
    <citation type="submission" date="2016-10" db="EMBL/GenBank/DDBJ databases">
        <authorList>
            <person name="Varghese N."/>
            <person name="Submissions S."/>
        </authorList>
    </citation>
    <scope>NUCLEOTIDE SEQUENCE [LARGE SCALE GENOMIC DNA]</scope>
    <source>
        <strain evidence="1 2">CIP 109853</strain>
    </source>
</reference>
<dbReference type="EMBL" id="FOFP01000004">
    <property type="protein sequence ID" value="SEQ23166.1"/>
    <property type="molecule type" value="Genomic_DNA"/>
</dbReference>